<dbReference type="RefSeq" id="WP_133905028.1">
    <property type="nucleotide sequence ID" value="NZ_SOCP01000008.1"/>
</dbReference>
<accession>A0A4R7VIJ5</accession>
<feature type="domain" description="Transposase IS116/IS110/IS902 C-terminal" evidence="3">
    <location>
        <begin position="242"/>
        <end position="321"/>
    </location>
</feature>
<evidence type="ECO:0000313" key="4">
    <source>
        <dbReference type="EMBL" id="TDV49025.1"/>
    </source>
</evidence>
<dbReference type="OrthoDB" id="4337860at2"/>
<dbReference type="InterPro" id="IPR003346">
    <property type="entry name" value="Transposase_20"/>
</dbReference>
<dbReference type="Proteomes" id="UP000294927">
    <property type="component" value="Unassembled WGS sequence"/>
</dbReference>
<organism evidence="4 5">
    <name type="scientific">Actinophytocola oryzae</name>
    <dbReference type="NCBI Taxonomy" id="502181"/>
    <lineage>
        <taxon>Bacteria</taxon>
        <taxon>Bacillati</taxon>
        <taxon>Actinomycetota</taxon>
        <taxon>Actinomycetes</taxon>
        <taxon>Pseudonocardiales</taxon>
        <taxon>Pseudonocardiaceae</taxon>
    </lineage>
</organism>
<feature type="coiled-coil region" evidence="1">
    <location>
        <begin position="206"/>
        <end position="233"/>
    </location>
</feature>
<proteinExistence type="predicted"/>
<dbReference type="GO" id="GO:0003677">
    <property type="term" value="F:DNA binding"/>
    <property type="evidence" value="ECO:0007669"/>
    <property type="project" value="InterPro"/>
</dbReference>
<dbReference type="NCBIfam" id="NF033542">
    <property type="entry name" value="transpos_IS110"/>
    <property type="match status" value="1"/>
</dbReference>
<gene>
    <name evidence="4" type="ORF">CLV71_108386</name>
</gene>
<evidence type="ECO:0000259" key="2">
    <source>
        <dbReference type="Pfam" id="PF01548"/>
    </source>
</evidence>
<feature type="domain" description="Transposase IS110-like N-terminal" evidence="2">
    <location>
        <begin position="19"/>
        <end position="162"/>
    </location>
</feature>
<dbReference type="Pfam" id="PF01548">
    <property type="entry name" value="DEDD_Tnp_IS110"/>
    <property type="match status" value="1"/>
</dbReference>
<sequence>MTDQHCTVDTSREVVVTGGVDTHKDTHTTAALDGLGRLLGTHTFPATRAGYTALLAWLHGFGTVTKVGVEGTRSYGAGLNSYLTDHGVCVVEVNQPDRHTRRRTGKTDTHDAVNAAHAVQSGRATATPKAGTGPAAAIAALRTTLTGAVKSRTIALNQLDNLIVTAPTALRESLTGYTRKQLITTCARLRPTGDLTNPTTATKTALRRLARRIQHLTTEINDTKTELTTLTTQLLPRTTALLGVGPDTAAQLLITAGDNPQRIHSDAALAHLCGTAPIPASSGRTDRHRLNRGGDRHANAAIYHIVIVRMRHCPTTRAYIQRRTAEGLPKRHTIRCLKRYVTREIFHTLTADITDLTNTT</sequence>
<dbReference type="InterPro" id="IPR002525">
    <property type="entry name" value="Transp_IS110-like_N"/>
</dbReference>
<dbReference type="PANTHER" id="PTHR33055:SF16">
    <property type="entry name" value="TRANSPOSASE FOR INSERTION SEQUENCE ELEMENT IS1547"/>
    <property type="match status" value="1"/>
</dbReference>
<dbReference type="EMBL" id="SOCP01000008">
    <property type="protein sequence ID" value="TDV49025.1"/>
    <property type="molecule type" value="Genomic_DNA"/>
</dbReference>
<evidence type="ECO:0000313" key="5">
    <source>
        <dbReference type="Proteomes" id="UP000294927"/>
    </source>
</evidence>
<keyword evidence="1" id="KW-0175">Coiled coil</keyword>
<dbReference type="InterPro" id="IPR047650">
    <property type="entry name" value="Transpos_IS110"/>
</dbReference>
<name>A0A4R7VIJ5_9PSEU</name>
<dbReference type="GO" id="GO:0006313">
    <property type="term" value="P:DNA transposition"/>
    <property type="evidence" value="ECO:0007669"/>
    <property type="project" value="InterPro"/>
</dbReference>
<evidence type="ECO:0000256" key="1">
    <source>
        <dbReference type="SAM" id="Coils"/>
    </source>
</evidence>
<comment type="caution">
    <text evidence="4">The sequence shown here is derived from an EMBL/GenBank/DDBJ whole genome shotgun (WGS) entry which is preliminary data.</text>
</comment>
<keyword evidence="5" id="KW-1185">Reference proteome</keyword>
<evidence type="ECO:0000259" key="3">
    <source>
        <dbReference type="Pfam" id="PF02371"/>
    </source>
</evidence>
<dbReference type="PANTHER" id="PTHR33055">
    <property type="entry name" value="TRANSPOSASE FOR INSERTION SEQUENCE ELEMENT IS1111A"/>
    <property type="match status" value="1"/>
</dbReference>
<dbReference type="AlphaFoldDB" id="A0A4R7VIJ5"/>
<reference evidence="4 5" key="1">
    <citation type="submission" date="2019-03" db="EMBL/GenBank/DDBJ databases">
        <title>Genomic Encyclopedia of Archaeal and Bacterial Type Strains, Phase II (KMG-II): from individual species to whole genera.</title>
        <authorList>
            <person name="Goeker M."/>
        </authorList>
    </citation>
    <scope>NUCLEOTIDE SEQUENCE [LARGE SCALE GENOMIC DNA]</scope>
    <source>
        <strain evidence="4 5">DSM 45499</strain>
    </source>
</reference>
<protein>
    <submittedName>
        <fullName evidence="4">Transposase</fullName>
    </submittedName>
</protein>
<dbReference type="Pfam" id="PF02371">
    <property type="entry name" value="Transposase_20"/>
    <property type="match status" value="1"/>
</dbReference>
<dbReference type="GO" id="GO:0004803">
    <property type="term" value="F:transposase activity"/>
    <property type="evidence" value="ECO:0007669"/>
    <property type="project" value="InterPro"/>
</dbReference>